<dbReference type="EMBL" id="HBHA01000162">
    <property type="protein sequence ID" value="CAD9575928.1"/>
    <property type="molecule type" value="Transcribed_RNA"/>
</dbReference>
<sequence length="106" mass="11483">MYNGYFPSQMCSFLVCASWDTCLTENIATSQTLFRSARVIASGFTTSYNLTMAAANNGAFFDDTEADVRVLQDGVSLTAHKGAPPQTITDLTVFGMIYVANNYTAP</sequence>
<proteinExistence type="predicted"/>
<reference evidence="1" key="1">
    <citation type="submission" date="2021-01" db="EMBL/GenBank/DDBJ databases">
        <authorList>
            <person name="Corre E."/>
            <person name="Pelletier E."/>
            <person name="Niang G."/>
            <person name="Scheremetjew M."/>
            <person name="Finn R."/>
            <person name="Kale V."/>
            <person name="Holt S."/>
            <person name="Cochrane G."/>
            <person name="Meng A."/>
            <person name="Brown T."/>
            <person name="Cohen L."/>
        </authorList>
    </citation>
    <scope>NUCLEOTIDE SEQUENCE</scope>
    <source>
        <strain evidence="1">CCMP1258.1</strain>
    </source>
</reference>
<organism evidence="1">
    <name type="scientific">Bigelowiella natans</name>
    <name type="common">Pedinomonas minutissima</name>
    <name type="synonym">Chlorarachnion sp. (strain CCMP621)</name>
    <dbReference type="NCBI Taxonomy" id="227086"/>
    <lineage>
        <taxon>Eukaryota</taxon>
        <taxon>Sar</taxon>
        <taxon>Rhizaria</taxon>
        <taxon>Cercozoa</taxon>
        <taxon>Chlorarachniophyceae</taxon>
        <taxon>Bigelowiella</taxon>
    </lineage>
</organism>
<protein>
    <submittedName>
        <fullName evidence="1">Uncharacterized protein</fullName>
    </submittedName>
</protein>
<name>A0A7S2P414_BIGNA</name>
<evidence type="ECO:0000313" key="1">
    <source>
        <dbReference type="EMBL" id="CAD9575928.1"/>
    </source>
</evidence>
<dbReference type="AlphaFoldDB" id="A0A7S2P414"/>
<accession>A0A7S2P414</accession>
<gene>
    <name evidence="1" type="ORF">BIGN1055_LOCUS109</name>
</gene>